<dbReference type="Pfam" id="PF00583">
    <property type="entry name" value="Acetyltransf_1"/>
    <property type="match status" value="1"/>
</dbReference>
<dbReference type="EMBL" id="FQUP01000001">
    <property type="protein sequence ID" value="SHE75124.1"/>
    <property type="molecule type" value="Genomic_DNA"/>
</dbReference>
<dbReference type="GO" id="GO:0016747">
    <property type="term" value="F:acyltransferase activity, transferring groups other than amino-acyl groups"/>
    <property type="evidence" value="ECO:0007669"/>
    <property type="project" value="InterPro"/>
</dbReference>
<keyword evidence="2" id="KW-0808">Transferase</keyword>
<keyword evidence="3" id="KW-1185">Reference proteome</keyword>
<feature type="domain" description="N-acetyltransferase" evidence="1">
    <location>
        <begin position="1"/>
        <end position="142"/>
    </location>
</feature>
<dbReference type="InterPro" id="IPR016181">
    <property type="entry name" value="Acyl_CoA_acyltransferase"/>
</dbReference>
<dbReference type="AlphaFoldDB" id="A0A1M4W1G5"/>
<dbReference type="STRING" id="1122133.SAMN02745157_0853"/>
<dbReference type="RefSeq" id="WP_073051509.1">
    <property type="nucleotide sequence ID" value="NZ_FQUP01000001.1"/>
</dbReference>
<evidence type="ECO:0000259" key="1">
    <source>
        <dbReference type="PROSITE" id="PS51186"/>
    </source>
</evidence>
<reference evidence="2 3" key="1">
    <citation type="submission" date="2016-11" db="EMBL/GenBank/DDBJ databases">
        <authorList>
            <person name="Jaros S."/>
            <person name="Januszkiewicz K."/>
            <person name="Wedrychowicz H."/>
        </authorList>
    </citation>
    <scope>NUCLEOTIDE SEQUENCE [LARGE SCALE GENOMIC DNA]</scope>
    <source>
        <strain evidence="2 3">DSM 19436</strain>
    </source>
</reference>
<proteinExistence type="predicted"/>
<dbReference type="OrthoDB" id="9787920at2"/>
<gene>
    <name evidence="2" type="ORF">SAMN02745157_0853</name>
</gene>
<sequence>MQPLVVLAEEPQEADHEAILAALLAYNDAAGGPSGYQEVAVLVRHPETGATIGGLWGRIIYDWLFVELLVVPAEFRGAGLGTQLMQTAEAKARASGCVGVWLDTFAFQAPDFYRRLGYQQFGVLPDHPKGRSRFFFMKRLGGAA</sequence>
<dbReference type="PROSITE" id="PS51186">
    <property type="entry name" value="GNAT"/>
    <property type="match status" value="1"/>
</dbReference>
<dbReference type="SUPFAM" id="SSF55729">
    <property type="entry name" value="Acyl-CoA N-acyltransferases (Nat)"/>
    <property type="match status" value="1"/>
</dbReference>
<organism evidence="2 3">
    <name type="scientific">Kaistia soli DSM 19436</name>
    <dbReference type="NCBI Taxonomy" id="1122133"/>
    <lineage>
        <taxon>Bacteria</taxon>
        <taxon>Pseudomonadati</taxon>
        <taxon>Pseudomonadota</taxon>
        <taxon>Alphaproteobacteria</taxon>
        <taxon>Hyphomicrobiales</taxon>
        <taxon>Kaistiaceae</taxon>
        <taxon>Kaistia</taxon>
    </lineage>
</organism>
<evidence type="ECO:0000313" key="2">
    <source>
        <dbReference type="EMBL" id="SHE75124.1"/>
    </source>
</evidence>
<accession>A0A1M4W1G5</accession>
<name>A0A1M4W1G5_9HYPH</name>
<protein>
    <submittedName>
        <fullName evidence="2">Acetyltransferase (GNAT) family protein</fullName>
    </submittedName>
</protein>
<evidence type="ECO:0000313" key="3">
    <source>
        <dbReference type="Proteomes" id="UP000184485"/>
    </source>
</evidence>
<dbReference type="Proteomes" id="UP000184485">
    <property type="component" value="Unassembled WGS sequence"/>
</dbReference>
<dbReference type="CDD" id="cd04301">
    <property type="entry name" value="NAT_SF"/>
    <property type="match status" value="1"/>
</dbReference>
<dbReference type="Gene3D" id="3.40.630.30">
    <property type="match status" value="1"/>
</dbReference>
<dbReference type="InterPro" id="IPR000182">
    <property type="entry name" value="GNAT_dom"/>
</dbReference>